<comment type="caution">
    <text evidence="1">The sequence shown here is derived from an EMBL/GenBank/DDBJ whole genome shotgun (WGS) entry which is preliminary data.</text>
</comment>
<keyword evidence="2" id="KW-1185">Reference proteome</keyword>
<dbReference type="Proteomes" id="UP000499080">
    <property type="component" value="Unassembled WGS sequence"/>
</dbReference>
<dbReference type="AlphaFoldDB" id="A0A4Y2N0V5"/>
<proteinExistence type="predicted"/>
<name>A0A4Y2N0V5_ARAVE</name>
<sequence>MRSFALITSTKYGRLSRPSYTRATQSSRCCGVASIMLHFVQIFNFLSPRENRHGQEENEQLQLVPSTLSTRFNLCAAKHCFQVFNNVPYNLLLALYILRKRLNKSTQEWRYVKFHYLAVKFPVIAYITYSGPVKPNGFKTPVIAGINGFLVERYPLYVCWYINPLRD</sequence>
<accession>A0A4Y2N0V5</accession>
<dbReference type="EMBL" id="BGPR01008210">
    <property type="protein sequence ID" value="GBN32254.1"/>
    <property type="molecule type" value="Genomic_DNA"/>
</dbReference>
<gene>
    <name evidence="1" type="ORF">AVEN_159820_1</name>
</gene>
<protein>
    <submittedName>
        <fullName evidence="1">Uncharacterized protein</fullName>
    </submittedName>
</protein>
<organism evidence="1 2">
    <name type="scientific">Araneus ventricosus</name>
    <name type="common">Orbweaver spider</name>
    <name type="synonym">Epeira ventricosa</name>
    <dbReference type="NCBI Taxonomy" id="182803"/>
    <lineage>
        <taxon>Eukaryota</taxon>
        <taxon>Metazoa</taxon>
        <taxon>Ecdysozoa</taxon>
        <taxon>Arthropoda</taxon>
        <taxon>Chelicerata</taxon>
        <taxon>Arachnida</taxon>
        <taxon>Araneae</taxon>
        <taxon>Araneomorphae</taxon>
        <taxon>Entelegynae</taxon>
        <taxon>Araneoidea</taxon>
        <taxon>Araneidae</taxon>
        <taxon>Araneus</taxon>
    </lineage>
</organism>
<reference evidence="1 2" key="1">
    <citation type="journal article" date="2019" name="Sci. Rep.">
        <title>Orb-weaving spider Araneus ventricosus genome elucidates the spidroin gene catalogue.</title>
        <authorList>
            <person name="Kono N."/>
            <person name="Nakamura H."/>
            <person name="Ohtoshi R."/>
            <person name="Moran D.A.P."/>
            <person name="Shinohara A."/>
            <person name="Yoshida Y."/>
            <person name="Fujiwara M."/>
            <person name="Mori M."/>
            <person name="Tomita M."/>
            <person name="Arakawa K."/>
        </authorList>
    </citation>
    <scope>NUCLEOTIDE SEQUENCE [LARGE SCALE GENOMIC DNA]</scope>
</reference>
<evidence type="ECO:0000313" key="1">
    <source>
        <dbReference type="EMBL" id="GBN32254.1"/>
    </source>
</evidence>
<evidence type="ECO:0000313" key="2">
    <source>
        <dbReference type="Proteomes" id="UP000499080"/>
    </source>
</evidence>